<dbReference type="InterPro" id="IPR001007">
    <property type="entry name" value="VWF_dom"/>
</dbReference>
<evidence type="ECO:0000313" key="3">
    <source>
        <dbReference type="EMBL" id="KFM81618.1"/>
    </source>
</evidence>
<evidence type="ECO:0000313" key="4">
    <source>
        <dbReference type="Proteomes" id="UP000054359"/>
    </source>
</evidence>
<name>A0A087UW79_STEMI</name>
<keyword evidence="4" id="KW-1185">Reference proteome</keyword>
<protein>
    <recommendedName>
        <fullName evidence="2">VWFC domain-containing protein</fullName>
    </recommendedName>
</protein>
<evidence type="ECO:0000259" key="2">
    <source>
        <dbReference type="PROSITE" id="PS50184"/>
    </source>
</evidence>
<gene>
    <name evidence="3" type="ORF">X975_07507</name>
</gene>
<dbReference type="PROSITE" id="PS50184">
    <property type="entry name" value="VWFC_2"/>
    <property type="match status" value="1"/>
</dbReference>
<accession>A0A087UW79</accession>
<sequence length="281" mass="32121">MGRHSCIWIFAFLRISCVFARSCEWRYYEYYKQKLCEPVLGEQGCPIRFECPPLSDEINKTCFHNGKSYSDGEDIQDAGSCASCSCVVDNVNGGYISCWPVECPMWETRKKHCYMGYKPGSCCPEEMCHRTCEHDGITYELGEIIKTKDPCQRCICTIEWEGEYGYGCEKAKCLNGINGHKIRKGCLPIYEEDVCCMIDMYCDSIYGAEPVAFLKSNADTIYGADPVAFPKSNTDDLCRYRGRYYKRGSIAYLVGDLFKPVECRCEIPPDFTCVKKSFKME</sequence>
<dbReference type="AlphaFoldDB" id="A0A087UW79"/>
<feature type="domain" description="VWFC" evidence="2">
    <location>
        <begin position="60"/>
        <end position="129"/>
    </location>
</feature>
<dbReference type="Gene3D" id="2.10.70.10">
    <property type="entry name" value="Complement Module, domain 1"/>
    <property type="match status" value="1"/>
</dbReference>
<dbReference type="SMART" id="SM00214">
    <property type="entry name" value="VWC"/>
    <property type="match status" value="1"/>
</dbReference>
<reference evidence="3 4" key="1">
    <citation type="submission" date="2013-11" db="EMBL/GenBank/DDBJ databases">
        <title>Genome sequencing of Stegodyphus mimosarum.</title>
        <authorList>
            <person name="Bechsgaard J."/>
        </authorList>
    </citation>
    <scope>NUCLEOTIDE SEQUENCE [LARGE SCALE GENOMIC DNA]</scope>
</reference>
<dbReference type="EMBL" id="KK121952">
    <property type="protein sequence ID" value="KFM81618.1"/>
    <property type="molecule type" value="Genomic_DNA"/>
</dbReference>
<feature type="signal peptide" evidence="1">
    <location>
        <begin position="1"/>
        <end position="20"/>
    </location>
</feature>
<dbReference type="OMA" id="ISENCAP"/>
<feature type="non-terminal residue" evidence="3">
    <location>
        <position position="281"/>
    </location>
</feature>
<organism evidence="3 4">
    <name type="scientific">Stegodyphus mimosarum</name>
    <name type="common">African social velvet spider</name>
    <dbReference type="NCBI Taxonomy" id="407821"/>
    <lineage>
        <taxon>Eukaryota</taxon>
        <taxon>Metazoa</taxon>
        <taxon>Ecdysozoa</taxon>
        <taxon>Arthropoda</taxon>
        <taxon>Chelicerata</taxon>
        <taxon>Arachnida</taxon>
        <taxon>Araneae</taxon>
        <taxon>Araneomorphae</taxon>
        <taxon>Entelegynae</taxon>
        <taxon>Eresoidea</taxon>
        <taxon>Eresidae</taxon>
        <taxon>Stegodyphus</taxon>
    </lineage>
</organism>
<keyword evidence="1" id="KW-0732">Signal</keyword>
<dbReference type="OrthoDB" id="365605at2759"/>
<proteinExistence type="predicted"/>
<evidence type="ECO:0000256" key="1">
    <source>
        <dbReference type="SAM" id="SignalP"/>
    </source>
</evidence>
<dbReference type="Proteomes" id="UP000054359">
    <property type="component" value="Unassembled WGS sequence"/>
</dbReference>
<feature type="chain" id="PRO_5001830925" description="VWFC domain-containing protein" evidence="1">
    <location>
        <begin position="21"/>
        <end position="281"/>
    </location>
</feature>
<dbReference type="SUPFAM" id="SSF57603">
    <property type="entry name" value="FnI-like domain"/>
    <property type="match status" value="1"/>
</dbReference>